<dbReference type="Proteomes" id="UP000176997">
    <property type="component" value="Unassembled WGS sequence"/>
</dbReference>
<dbReference type="STRING" id="1802723.A2675_00595"/>
<reference evidence="2 3" key="1">
    <citation type="journal article" date="2016" name="Nat. Commun.">
        <title>Thousands of microbial genomes shed light on interconnected biogeochemical processes in an aquifer system.</title>
        <authorList>
            <person name="Anantharaman K."/>
            <person name="Brown C.T."/>
            <person name="Hug L.A."/>
            <person name="Sharon I."/>
            <person name="Castelle C.J."/>
            <person name="Probst A.J."/>
            <person name="Thomas B.C."/>
            <person name="Singh A."/>
            <person name="Wilkins M.J."/>
            <person name="Karaoz U."/>
            <person name="Brodie E.L."/>
            <person name="Williams K.H."/>
            <person name="Hubbard S.S."/>
            <person name="Banfield J.F."/>
        </authorList>
    </citation>
    <scope>NUCLEOTIDE SEQUENCE [LARGE SCALE GENOMIC DNA]</scope>
</reference>
<evidence type="ECO:0000313" key="2">
    <source>
        <dbReference type="EMBL" id="OHA80325.1"/>
    </source>
</evidence>
<dbReference type="InterPro" id="IPR019546">
    <property type="entry name" value="TAT_signal_bac_arc"/>
</dbReference>
<protein>
    <recommendedName>
        <fullName evidence="4">Twin-arginine translocation signal domain-containing protein</fullName>
    </recommendedName>
</protein>
<feature type="transmembrane region" description="Helical" evidence="1">
    <location>
        <begin position="23"/>
        <end position="43"/>
    </location>
</feature>
<keyword evidence="1" id="KW-1133">Transmembrane helix</keyword>
<evidence type="ECO:0000313" key="3">
    <source>
        <dbReference type="Proteomes" id="UP000176997"/>
    </source>
</evidence>
<dbReference type="EMBL" id="MHUS01000026">
    <property type="protein sequence ID" value="OHA80325.1"/>
    <property type="molecule type" value="Genomic_DNA"/>
</dbReference>
<sequence>MSKISVGKKTKIVELARPERRSFLKLLALGGGVFVMGSILSSFGKIKSSNTVSDKKSAFSENFRVVENKKELAFYNKKGEELFVVEKDS</sequence>
<proteinExistence type="predicted"/>
<evidence type="ECO:0000256" key="1">
    <source>
        <dbReference type="SAM" id="Phobius"/>
    </source>
</evidence>
<organism evidence="2 3">
    <name type="scientific">Candidatus Yonathbacteria bacterium RIFCSPHIGHO2_01_FULL_51_10</name>
    <dbReference type="NCBI Taxonomy" id="1802723"/>
    <lineage>
        <taxon>Bacteria</taxon>
        <taxon>Candidatus Yonathiibacteriota</taxon>
    </lineage>
</organism>
<accession>A0A1G2S5F2</accession>
<name>A0A1G2S5F2_9BACT</name>
<dbReference type="NCBIfam" id="TIGR01409">
    <property type="entry name" value="TAT_signal_seq"/>
    <property type="match status" value="1"/>
</dbReference>
<dbReference type="AlphaFoldDB" id="A0A1G2S5F2"/>
<keyword evidence="1" id="KW-0472">Membrane</keyword>
<gene>
    <name evidence="2" type="ORF">A2675_00595</name>
</gene>
<keyword evidence="1" id="KW-0812">Transmembrane</keyword>
<evidence type="ECO:0008006" key="4">
    <source>
        <dbReference type="Google" id="ProtNLM"/>
    </source>
</evidence>
<comment type="caution">
    <text evidence="2">The sequence shown here is derived from an EMBL/GenBank/DDBJ whole genome shotgun (WGS) entry which is preliminary data.</text>
</comment>